<feature type="region of interest" description="Disordered" evidence="1">
    <location>
        <begin position="165"/>
        <end position="231"/>
    </location>
</feature>
<dbReference type="Proteomes" id="UP000834106">
    <property type="component" value="Chromosome 10"/>
</dbReference>
<keyword evidence="3" id="KW-1185">Reference proteome</keyword>
<dbReference type="AlphaFoldDB" id="A0AAD1ZHC3"/>
<reference evidence="2" key="1">
    <citation type="submission" date="2023-05" db="EMBL/GenBank/DDBJ databases">
        <authorList>
            <person name="Huff M."/>
        </authorList>
    </citation>
    <scope>NUCLEOTIDE SEQUENCE</scope>
</reference>
<proteinExistence type="predicted"/>
<feature type="compositionally biased region" description="Polar residues" evidence="1">
    <location>
        <begin position="179"/>
        <end position="201"/>
    </location>
</feature>
<sequence length="492" mass="56052">MYRKDVESTFTNLPASTSDEDVVKLGAVYLISSFMYITTSANVVPHEYFRIVESPHMDTYPWGKELFQITYMYLKLALAKTNPLLDDPKGIMSYRLHGADLVNDPVHMAKDHNHASSSNPTSFMTNRHQVAQDTSKMGEVDVNRIEQSVETNYTALLTMFVRAKKHSPHDKDKHDHIVDQSNEAQTTDNKNSNNQEKSVTPTIDGMVSKKIKQPSQNHSDTPHDDSNPASSKCLTVVINDSIQTDETYDINYTEEDLIQVDGSQTRLSRLHVSDEFGKDVLVQELFPTKNSSLSLSRTCVIDNAMGNLDETMYNMNAFNEEMEPPNDDDVEIFYEWFNDGYRAEHIKSKFPLKKDNISPPFQFGPYTVESKTWWHELCHPNVYLRDSERALYVYNSSRLTVRDRMVVADVEAFAYILPCLMVNIKDRQPNIVDVFERVEPLAVKIASNIPQDEHGSYLAAQLYKHGCEKLIEGYDTDIELAQDVGKTEGDCA</sequence>
<evidence type="ECO:0000313" key="2">
    <source>
        <dbReference type="EMBL" id="CAI9769399.1"/>
    </source>
</evidence>
<accession>A0AAD1ZHC3</accession>
<gene>
    <name evidence="2" type="ORF">FPE_LOCUS16891</name>
</gene>
<evidence type="ECO:0000313" key="3">
    <source>
        <dbReference type="Proteomes" id="UP000834106"/>
    </source>
</evidence>
<feature type="compositionally biased region" description="Basic and acidic residues" evidence="1">
    <location>
        <begin position="169"/>
        <end position="178"/>
    </location>
</feature>
<organism evidence="2 3">
    <name type="scientific">Fraxinus pennsylvanica</name>
    <dbReference type="NCBI Taxonomy" id="56036"/>
    <lineage>
        <taxon>Eukaryota</taxon>
        <taxon>Viridiplantae</taxon>
        <taxon>Streptophyta</taxon>
        <taxon>Embryophyta</taxon>
        <taxon>Tracheophyta</taxon>
        <taxon>Spermatophyta</taxon>
        <taxon>Magnoliopsida</taxon>
        <taxon>eudicotyledons</taxon>
        <taxon>Gunneridae</taxon>
        <taxon>Pentapetalae</taxon>
        <taxon>asterids</taxon>
        <taxon>lamiids</taxon>
        <taxon>Lamiales</taxon>
        <taxon>Oleaceae</taxon>
        <taxon>Oleeae</taxon>
        <taxon>Fraxinus</taxon>
    </lineage>
</organism>
<evidence type="ECO:0000256" key="1">
    <source>
        <dbReference type="SAM" id="MobiDB-lite"/>
    </source>
</evidence>
<name>A0AAD1ZHC3_9LAMI</name>
<dbReference type="EMBL" id="OU503045">
    <property type="protein sequence ID" value="CAI9769399.1"/>
    <property type="molecule type" value="Genomic_DNA"/>
</dbReference>
<protein>
    <submittedName>
        <fullName evidence="2">Uncharacterized protein</fullName>
    </submittedName>
</protein>